<dbReference type="EMBL" id="AMYB01000008">
    <property type="protein sequence ID" value="OAC99210.1"/>
    <property type="molecule type" value="Genomic_DNA"/>
</dbReference>
<dbReference type="InterPro" id="IPR058033">
    <property type="entry name" value="ARM_TBCD_2nd"/>
</dbReference>
<dbReference type="GO" id="GO:0005096">
    <property type="term" value="F:GTPase activator activity"/>
    <property type="evidence" value="ECO:0007669"/>
    <property type="project" value="InterPro"/>
</dbReference>
<dbReference type="GO" id="GO:0048487">
    <property type="term" value="F:beta-tubulin binding"/>
    <property type="evidence" value="ECO:0007669"/>
    <property type="project" value="InterPro"/>
</dbReference>
<evidence type="ECO:0000259" key="4">
    <source>
        <dbReference type="Pfam" id="PF25767"/>
    </source>
</evidence>
<protein>
    <submittedName>
        <fullName evidence="5">Uncharacterized protein</fullName>
    </submittedName>
</protein>
<reference evidence="5 6" key="1">
    <citation type="submission" date="2015-06" db="EMBL/GenBank/DDBJ databases">
        <title>Expansion of signal transduction pathways in fungi by whole-genome duplication.</title>
        <authorList>
            <consortium name="DOE Joint Genome Institute"/>
            <person name="Corrochano L.M."/>
            <person name="Kuo A."/>
            <person name="Marcet-Houben M."/>
            <person name="Polaino S."/>
            <person name="Salamov A."/>
            <person name="Villalobos J.M."/>
            <person name="Alvarez M.I."/>
            <person name="Avalos J."/>
            <person name="Benito E.P."/>
            <person name="Benoit I."/>
            <person name="Burger G."/>
            <person name="Camino L.P."/>
            <person name="Canovas D."/>
            <person name="Cerda-Olmedo E."/>
            <person name="Cheng J.-F."/>
            <person name="Dominguez A."/>
            <person name="Elias M."/>
            <person name="Eslava A.P."/>
            <person name="Glaser F."/>
            <person name="Grimwood J."/>
            <person name="Gutierrez G."/>
            <person name="Heitman J."/>
            <person name="Henrissat B."/>
            <person name="Iturriaga E.A."/>
            <person name="Lang B.F."/>
            <person name="Lavin J.L."/>
            <person name="Lee S."/>
            <person name="Li W."/>
            <person name="Lindquist E."/>
            <person name="Lopez-Garcia S."/>
            <person name="Luque E.M."/>
            <person name="Marcos A.T."/>
            <person name="Martin J."/>
            <person name="Mccluskey K."/>
            <person name="Medina H.R."/>
            <person name="Miralles-Duran A."/>
            <person name="Miyazaki A."/>
            <person name="Munoz-Torres E."/>
            <person name="Oguiza J.A."/>
            <person name="Ohm R."/>
            <person name="Olmedo M."/>
            <person name="Orejas M."/>
            <person name="Ortiz-Castellanos L."/>
            <person name="Pisabarro A.G."/>
            <person name="Rodriguez-Romero J."/>
            <person name="Ruiz-Herrera J."/>
            <person name="Ruiz-Vazquez R."/>
            <person name="Sanz C."/>
            <person name="Schackwitz W."/>
            <person name="Schmutz J."/>
            <person name="Shahriari M."/>
            <person name="Shelest E."/>
            <person name="Silva-Franco F."/>
            <person name="Soanes D."/>
            <person name="Syed K."/>
            <person name="Tagua V.G."/>
            <person name="Talbot N.J."/>
            <person name="Thon M."/>
            <person name="De Vries R.P."/>
            <person name="Wiebenga A."/>
            <person name="Yadav J.S."/>
            <person name="Braun E.L."/>
            <person name="Baker S."/>
            <person name="Garre V."/>
            <person name="Horwitz B."/>
            <person name="Torres-Martinez S."/>
            <person name="Idnurm A."/>
            <person name="Herrera-Estrella A."/>
            <person name="Gabaldon T."/>
            <person name="Grigoriev I.V."/>
        </authorList>
    </citation>
    <scope>NUCLEOTIDE SEQUENCE [LARGE SCALE GENOMIC DNA]</scope>
    <source>
        <strain evidence="5 6">CBS 277.49</strain>
    </source>
</reference>
<organism evidence="5 6">
    <name type="scientific">Mucor lusitanicus CBS 277.49</name>
    <dbReference type="NCBI Taxonomy" id="747725"/>
    <lineage>
        <taxon>Eukaryota</taxon>
        <taxon>Fungi</taxon>
        <taxon>Fungi incertae sedis</taxon>
        <taxon>Mucoromycota</taxon>
        <taxon>Mucoromycotina</taxon>
        <taxon>Mucoromycetes</taxon>
        <taxon>Mucorales</taxon>
        <taxon>Mucorineae</taxon>
        <taxon>Mucoraceae</taxon>
        <taxon>Mucor</taxon>
    </lineage>
</organism>
<sequence>MEENELLDQEHVCASQRSHFEHKDQFLSFVDTITRTESNEKEASEALSQLSTILDSYQEQSHLLDPSLEAMIQPVMTRLRKDIDSNSDDLNENTMVLFRFLYLLTKTRGFKTIVKFMSHEVTDLEPVYEFLNKIDSENTKLWEARYICFIWLSLICMIPFDLKKIDSDQSHQSLIVNMLDLCKKYLCSTGKERDGASLLIARLLSRQDLCDEHMLPFIEWAKQRLSTDADVFETTGILQSLCITYQLAPRKVLLPTLDDSIIPLLTMPFFDQYANNALVRKLKTKLTQRVGLCYLKPKVAAWRYQRGNRSLRQNLEGSQTDGGLVSAKSGLIVKDGTLEDDDDDEDISDNLEVVIDILLSGLGDKDTIVRWSAAKGIGRITQRLPQELAEDVVGSIIELFQENTFLNKSNQLDLSAVSDQTWHGASLAVAELARRGLLLPDRLEETIPWILRGLKFDLKRGSHSIGAHVRDACCYVCWAFARAYAPEIIQPFVAEIAQNLVVVSVFDREINVRRASSAAFQENVGRQGIFPHGIDIIQKADYFSLGNRNSAFLSISYDIAKFEEYRYHLIEHLVSVTAKHWDKSMRVLASKALYTLVPLNPRYFIEKALAYLIPNATSTDMQVSHGALLAIAEICLALVETKDADITALYHYQHTTSVLAPIVSNLPPKSLTTFGSEHVREAACHLITCLSKTQLAIDSSHLQDWKKLVHTSLERKEESVQGFAVLAFGALAQTYGLDSAEIKQALKNIDTQHPNYYSRRGYGRALGTIDYRQHADWVHEVVVQLCKSSQVQENPVANDAESKRNAVIGLHDILNNLGDDIKSAVSYDDFQYIMTSIEACLTDYSTDQRGDVGSWVRIPSMELLNDVLPRMAKLDTQSDSQRYLEMTSTANLIAALLKQSVERIDKVRSIAGKVLCELILNTEHLQYPGQDYLESHIHSHLQWSSPSDLYPVMVHVLKIPEYRLELLTGLISSAGGLTESLVRHSSSCLIEYMDSLPITEPADPSLEAIFATLLDIAVKYEKQDRVTIPLLDVLGLLYESGTLTKITNNALHLKLFTIVRKETFKCRNVRKLLSSIKVYIGLISIDNSPVKVKAIQQMLSYLVHAFPRIRIEASDQLFTQFSVSEEADEDMDMMEAIEIITGTDWTEPLPQIKPQRDQLYALLKVPKPALAKK</sequence>
<dbReference type="AlphaFoldDB" id="A0A168HUR5"/>
<dbReference type="Pfam" id="PF12612">
    <property type="entry name" value="TFCD_C"/>
    <property type="match status" value="1"/>
</dbReference>
<dbReference type="PANTHER" id="PTHR12658:SF0">
    <property type="entry name" value="TUBULIN-SPECIFIC CHAPERONE D"/>
    <property type="match status" value="1"/>
</dbReference>
<gene>
    <name evidence="5" type="ORF">MUCCIDRAFT_114392</name>
</gene>
<evidence type="ECO:0000259" key="3">
    <source>
        <dbReference type="Pfam" id="PF12612"/>
    </source>
</evidence>
<dbReference type="GO" id="GO:0007023">
    <property type="term" value="P:post-chaperonin tubulin folding pathway"/>
    <property type="evidence" value="ECO:0007669"/>
    <property type="project" value="InterPro"/>
</dbReference>
<dbReference type="VEuPathDB" id="FungiDB:MUCCIDRAFT_114392"/>
<dbReference type="InterPro" id="IPR011989">
    <property type="entry name" value="ARM-like"/>
</dbReference>
<accession>A0A168HUR5</accession>
<dbReference type="Gene3D" id="1.25.10.10">
    <property type="entry name" value="Leucine-rich Repeat Variant"/>
    <property type="match status" value="2"/>
</dbReference>
<dbReference type="InterPro" id="IPR021133">
    <property type="entry name" value="HEAT_type_2"/>
</dbReference>
<dbReference type="InterPro" id="IPR033162">
    <property type="entry name" value="TBCD"/>
</dbReference>
<proteinExistence type="predicted"/>
<keyword evidence="6" id="KW-1185">Reference proteome</keyword>
<comment type="caution">
    <text evidence="5">The sequence shown here is derived from an EMBL/GenBank/DDBJ whole genome shotgun (WGS) entry which is preliminary data.</text>
</comment>
<evidence type="ECO:0000256" key="2">
    <source>
        <dbReference type="PROSITE-ProRule" id="PRU00103"/>
    </source>
</evidence>
<dbReference type="PROSITE" id="PS50077">
    <property type="entry name" value="HEAT_REPEAT"/>
    <property type="match status" value="1"/>
</dbReference>
<evidence type="ECO:0000256" key="1">
    <source>
        <dbReference type="ARBA" id="ARBA00023186"/>
    </source>
</evidence>
<feature type="domain" description="Tubulin-folding cofactor D C-terminal" evidence="3">
    <location>
        <begin position="891"/>
        <end position="1071"/>
    </location>
</feature>
<evidence type="ECO:0000313" key="6">
    <source>
        <dbReference type="Proteomes" id="UP000077051"/>
    </source>
</evidence>
<dbReference type="Pfam" id="PF25767">
    <property type="entry name" value="ARM_TBCD_2nd"/>
    <property type="match status" value="1"/>
</dbReference>
<keyword evidence="1" id="KW-0143">Chaperone</keyword>
<dbReference type="OrthoDB" id="10253476at2759"/>
<name>A0A168HUR5_MUCCL</name>
<dbReference type="InterPro" id="IPR016024">
    <property type="entry name" value="ARM-type_fold"/>
</dbReference>
<dbReference type="PANTHER" id="PTHR12658">
    <property type="entry name" value="BETA-TUBULIN COFACTOR D"/>
    <property type="match status" value="1"/>
</dbReference>
<dbReference type="Proteomes" id="UP000077051">
    <property type="component" value="Unassembled WGS sequence"/>
</dbReference>
<feature type="repeat" description="HEAT" evidence="2">
    <location>
        <begin position="354"/>
        <end position="391"/>
    </location>
</feature>
<evidence type="ECO:0000313" key="5">
    <source>
        <dbReference type="EMBL" id="OAC99210.1"/>
    </source>
</evidence>
<dbReference type="STRING" id="747725.A0A168HUR5"/>
<feature type="domain" description="Tubulin-folding cofactor D ARM repeats" evidence="4">
    <location>
        <begin position="278"/>
        <end position="534"/>
    </location>
</feature>
<dbReference type="Pfam" id="PF23579">
    <property type="entry name" value="ARM_TBCD"/>
    <property type="match status" value="1"/>
</dbReference>
<dbReference type="SUPFAM" id="SSF48371">
    <property type="entry name" value="ARM repeat"/>
    <property type="match status" value="2"/>
</dbReference>
<dbReference type="GO" id="GO:0000226">
    <property type="term" value="P:microtubule cytoskeleton organization"/>
    <property type="evidence" value="ECO:0007669"/>
    <property type="project" value="TreeGrafter"/>
</dbReference>
<dbReference type="GO" id="GO:0007021">
    <property type="term" value="P:tubulin complex assembly"/>
    <property type="evidence" value="ECO:0007669"/>
    <property type="project" value="InterPro"/>
</dbReference>
<dbReference type="InterPro" id="IPR022577">
    <property type="entry name" value="TBCD_C"/>
</dbReference>